<name>A0A6I4VWX4_9BACL</name>
<evidence type="ECO:0000313" key="9">
    <source>
        <dbReference type="EMBL" id="MXQ52512.1"/>
    </source>
</evidence>
<evidence type="ECO:0000256" key="4">
    <source>
        <dbReference type="ARBA" id="ARBA00022544"/>
    </source>
</evidence>
<evidence type="ECO:0000256" key="7">
    <source>
        <dbReference type="ARBA" id="ARBA00023136"/>
    </source>
</evidence>
<feature type="transmembrane region" description="Helical" evidence="8">
    <location>
        <begin position="144"/>
        <end position="167"/>
    </location>
</feature>
<evidence type="ECO:0000256" key="1">
    <source>
        <dbReference type="ARBA" id="ARBA00004141"/>
    </source>
</evidence>
<feature type="transmembrane region" description="Helical" evidence="8">
    <location>
        <begin position="187"/>
        <end position="209"/>
    </location>
</feature>
<keyword evidence="5 8" id="KW-0812">Transmembrane</keyword>
<keyword evidence="6 8" id="KW-1133">Transmembrane helix</keyword>
<evidence type="ECO:0000256" key="6">
    <source>
        <dbReference type="ARBA" id="ARBA00022989"/>
    </source>
</evidence>
<dbReference type="EMBL" id="WUUL01000001">
    <property type="protein sequence ID" value="MXQ52512.1"/>
    <property type="molecule type" value="Genomic_DNA"/>
</dbReference>
<dbReference type="PANTHER" id="PTHR34975:SF2">
    <property type="entry name" value="SPORE GERMINATION PROTEIN A2"/>
    <property type="match status" value="1"/>
</dbReference>
<evidence type="ECO:0000256" key="5">
    <source>
        <dbReference type="ARBA" id="ARBA00022692"/>
    </source>
</evidence>
<dbReference type="Pfam" id="PF03845">
    <property type="entry name" value="Spore_permease"/>
    <property type="match status" value="1"/>
</dbReference>
<keyword evidence="10" id="KW-1185">Reference proteome</keyword>
<proteinExistence type="inferred from homology"/>
<feature type="transmembrane region" description="Helical" evidence="8">
    <location>
        <begin position="41"/>
        <end position="61"/>
    </location>
</feature>
<feature type="transmembrane region" description="Helical" evidence="8">
    <location>
        <begin position="340"/>
        <end position="362"/>
    </location>
</feature>
<protein>
    <submittedName>
        <fullName evidence="9">Endospore germination permease</fullName>
    </submittedName>
</protein>
<evidence type="ECO:0000313" key="10">
    <source>
        <dbReference type="Proteomes" id="UP000430692"/>
    </source>
</evidence>
<dbReference type="Proteomes" id="UP000430692">
    <property type="component" value="Unassembled WGS sequence"/>
</dbReference>
<comment type="similarity">
    <text evidence="2">Belongs to the amino acid-polyamine-organocation (APC) superfamily. Spore germination protein (SGP) (TC 2.A.3.9) family.</text>
</comment>
<feature type="transmembrane region" description="Helical" evidence="8">
    <location>
        <begin position="311"/>
        <end position="328"/>
    </location>
</feature>
<dbReference type="InterPro" id="IPR004761">
    <property type="entry name" value="Spore_GerAB"/>
</dbReference>
<feature type="transmembrane region" description="Helical" evidence="8">
    <location>
        <begin position="275"/>
        <end position="299"/>
    </location>
</feature>
<feature type="transmembrane region" description="Helical" evidence="8">
    <location>
        <begin position="81"/>
        <end position="103"/>
    </location>
</feature>
<dbReference type="GO" id="GO:0009847">
    <property type="term" value="P:spore germination"/>
    <property type="evidence" value="ECO:0007669"/>
    <property type="project" value="InterPro"/>
</dbReference>
<feature type="transmembrane region" description="Helical" evidence="8">
    <location>
        <begin position="109"/>
        <end position="132"/>
    </location>
</feature>
<dbReference type="NCBIfam" id="TIGR00912">
    <property type="entry name" value="2A0309"/>
    <property type="match status" value="1"/>
</dbReference>
<dbReference type="Gene3D" id="1.20.1740.10">
    <property type="entry name" value="Amino acid/polyamine transporter I"/>
    <property type="match status" value="1"/>
</dbReference>
<comment type="subcellular location">
    <subcellularLocation>
        <location evidence="1">Membrane</location>
        <topology evidence="1">Multi-pass membrane protein</topology>
    </subcellularLocation>
</comment>
<dbReference type="RefSeq" id="WP_160799526.1">
    <property type="nucleotide sequence ID" value="NZ_WUUL01000001.1"/>
</dbReference>
<evidence type="ECO:0000256" key="2">
    <source>
        <dbReference type="ARBA" id="ARBA00007998"/>
    </source>
</evidence>
<keyword evidence="3" id="KW-0813">Transport</keyword>
<feature type="transmembrane region" description="Helical" evidence="8">
    <location>
        <begin position="221"/>
        <end position="245"/>
    </location>
</feature>
<sequence length="372" mass="41700">MLKKEQIGARQFSILVLLFTIGTAIIISPHLTTTYAKQDGWISAILGTVMGISLVWVYSSLGKYFMEKTLVELIQVTLGKWIGSVFSLSFVAFLIVLASLVLMNIGHFISSWILVRTPVIAIEFMFVGLAIIGTRLGLEVLARATEVLLPFFMVLFIVFTLGLLPQIDFDNVKPVLENGFIPIWKSSVGFTIFTFGELVVFLMILPYVTKSFKSPFQKMRQSFLSGALFGSIIIFILVLLSLLVLGPKASEFNTYPAYTLATKIDLAGFFQRIEVIMAGIWFISIFVKFTTLLLTASTGLGQIFMWKEHKFTIIPIGMLTVPLSLWLSPNVAIYYTTVAYWMGIFTVIFMLLPILIVAIAWVRMRFLNSKGN</sequence>
<reference evidence="9 10" key="1">
    <citation type="submission" date="2019-12" db="EMBL/GenBank/DDBJ databases">
        <title>Whole-genome analyses of novel actinobacteria.</title>
        <authorList>
            <person name="Sahin N."/>
            <person name="Saygin H."/>
        </authorList>
    </citation>
    <scope>NUCLEOTIDE SEQUENCE [LARGE SCALE GENOMIC DNA]</scope>
    <source>
        <strain evidence="9 10">KC615</strain>
    </source>
</reference>
<organism evidence="9 10">
    <name type="scientific">Shimazuella alba</name>
    <dbReference type="NCBI Taxonomy" id="2690964"/>
    <lineage>
        <taxon>Bacteria</taxon>
        <taxon>Bacillati</taxon>
        <taxon>Bacillota</taxon>
        <taxon>Bacilli</taxon>
        <taxon>Bacillales</taxon>
        <taxon>Thermoactinomycetaceae</taxon>
        <taxon>Shimazuella</taxon>
    </lineage>
</organism>
<evidence type="ECO:0000256" key="8">
    <source>
        <dbReference type="SAM" id="Phobius"/>
    </source>
</evidence>
<keyword evidence="7 8" id="KW-0472">Membrane</keyword>
<evidence type="ECO:0000256" key="3">
    <source>
        <dbReference type="ARBA" id="ARBA00022448"/>
    </source>
</evidence>
<accession>A0A6I4VWX4</accession>
<comment type="caution">
    <text evidence="9">The sequence shown here is derived from an EMBL/GenBank/DDBJ whole genome shotgun (WGS) entry which is preliminary data.</text>
</comment>
<keyword evidence="4" id="KW-0309">Germination</keyword>
<dbReference type="AlphaFoldDB" id="A0A6I4VWX4"/>
<gene>
    <name evidence="9" type="ORF">GSM42_01830</name>
</gene>
<dbReference type="GO" id="GO:0016020">
    <property type="term" value="C:membrane"/>
    <property type="evidence" value="ECO:0007669"/>
    <property type="project" value="UniProtKB-SubCell"/>
</dbReference>
<dbReference type="PANTHER" id="PTHR34975">
    <property type="entry name" value="SPORE GERMINATION PROTEIN A2"/>
    <property type="match status" value="1"/>
</dbReference>
<feature type="transmembrane region" description="Helical" evidence="8">
    <location>
        <begin position="12"/>
        <end position="29"/>
    </location>
</feature>